<dbReference type="EMBL" id="GGEC01004060">
    <property type="protein sequence ID" value="MBW84543.1"/>
    <property type="molecule type" value="Transcribed_RNA"/>
</dbReference>
<protein>
    <submittedName>
        <fullName evidence="1">Uncharacterized protein</fullName>
    </submittedName>
</protein>
<name>A0A2P2ITJ0_RHIMU</name>
<reference evidence="1" key="1">
    <citation type="submission" date="2018-02" db="EMBL/GenBank/DDBJ databases">
        <title>Rhizophora mucronata_Transcriptome.</title>
        <authorList>
            <person name="Meera S.P."/>
            <person name="Sreeshan A."/>
            <person name="Augustine A."/>
        </authorList>
    </citation>
    <scope>NUCLEOTIDE SEQUENCE</scope>
    <source>
        <tissue evidence="1">Leaf</tissue>
    </source>
</reference>
<dbReference type="AlphaFoldDB" id="A0A2P2ITJ0"/>
<accession>A0A2P2ITJ0</accession>
<proteinExistence type="predicted"/>
<organism evidence="1">
    <name type="scientific">Rhizophora mucronata</name>
    <name type="common">Asiatic mangrove</name>
    <dbReference type="NCBI Taxonomy" id="61149"/>
    <lineage>
        <taxon>Eukaryota</taxon>
        <taxon>Viridiplantae</taxon>
        <taxon>Streptophyta</taxon>
        <taxon>Embryophyta</taxon>
        <taxon>Tracheophyta</taxon>
        <taxon>Spermatophyta</taxon>
        <taxon>Magnoliopsida</taxon>
        <taxon>eudicotyledons</taxon>
        <taxon>Gunneridae</taxon>
        <taxon>Pentapetalae</taxon>
        <taxon>rosids</taxon>
        <taxon>fabids</taxon>
        <taxon>Malpighiales</taxon>
        <taxon>Rhizophoraceae</taxon>
        <taxon>Rhizophora</taxon>
    </lineage>
</organism>
<evidence type="ECO:0000313" key="1">
    <source>
        <dbReference type="EMBL" id="MBW84543.1"/>
    </source>
</evidence>
<sequence>MYCIHFINSFHQMPNSSEI</sequence>